<evidence type="ECO:0000313" key="4">
    <source>
        <dbReference type="Proteomes" id="UP000440498"/>
    </source>
</evidence>
<keyword evidence="2" id="KW-0812">Transmembrane</keyword>
<dbReference type="Proteomes" id="UP000440498">
    <property type="component" value="Unassembled WGS sequence"/>
</dbReference>
<comment type="caution">
    <text evidence="3">The sequence shown here is derived from an EMBL/GenBank/DDBJ whole genome shotgun (WGS) entry which is preliminary data.</text>
</comment>
<evidence type="ECO:0000313" key="3">
    <source>
        <dbReference type="EMBL" id="MQA40753.1"/>
    </source>
</evidence>
<dbReference type="EMBL" id="WHUG01000009">
    <property type="protein sequence ID" value="MQA40753.1"/>
    <property type="molecule type" value="Genomic_DNA"/>
</dbReference>
<keyword evidence="2" id="KW-0472">Membrane</keyword>
<reference evidence="3 4" key="1">
    <citation type="submission" date="2019-10" db="EMBL/GenBank/DDBJ databases">
        <title>Two novel species isolated from a subtropical stream in China.</title>
        <authorList>
            <person name="Lu H."/>
        </authorList>
    </citation>
    <scope>NUCLEOTIDE SEQUENCE [LARGE SCALE GENOMIC DNA]</scope>
    <source>
        <strain evidence="3 4">FT29W</strain>
    </source>
</reference>
<dbReference type="AlphaFoldDB" id="A0A6A7N6P7"/>
<evidence type="ECO:0000256" key="1">
    <source>
        <dbReference type="SAM" id="MobiDB-lite"/>
    </source>
</evidence>
<dbReference type="RefSeq" id="WP_152840044.1">
    <property type="nucleotide sequence ID" value="NZ_WHUG01000009.1"/>
</dbReference>
<feature type="transmembrane region" description="Helical" evidence="2">
    <location>
        <begin position="102"/>
        <end position="126"/>
    </location>
</feature>
<proteinExistence type="predicted"/>
<protein>
    <submittedName>
        <fullName evidence="3">Uncharacterized protein</fullName>
    </submittedName>
</protein>
<organism evidence="3 4">
    <name type="scientific">Rugamonas aquatica</name>
    <dbReference type="NCBI Taxonomy" id="2743357"/>
    <lineage>
        <taxon>Bacteria</taxon>
        <taxon>Pseudomonadati</taxon>
        <taxon>Pseudomonadota</taxon>
        <taxon>Betaproteobacteria</taxon>
        <taxon>Burkholderiales</taxon>
        <taxon>Oxalobacteraceae</taxon>
        <taxon>Telluria group</taxon>
        <taxon>Rugamonas</taxon>
    </lineage>
</organism>
<name>A0A6A7N6P7_9BURK</name>
<feature type="region of interest" description="Disordered" evidence="1">
    <location>
        <begin position="54"/>
        <end position="77"/>
    </location>
</feature>
<evidence type="ECO:0000256" key="2">
    <source>
        <dbReference type="SAM" id="Phobius"/>
    </source>
</evidence>
<gene>
    <name evidence="3" type="ORF">GEV02_21690</name>
</gene>
<accession>A0A6A7N6P7</accession>
<keyword evidence="2" id="KW-1133">Transmembrane helix</keyword>
<sequence length="181" mass="18638">MGLTISSRGSMPFQIRSTSVPTGQAQTELVSAFQHGDAGTSIFGRKSDLLVPKPVGGKRGGKVTQAAPPSSAEVREKKQRSEAKRNALQGAKTIVQALKWTVGLALSSVLTPLGVLVGLLVGAVALPFGDLSVMEKTVPFGAKVGLAPYEGLAKLESYIAGHLKSATTDGDNGAVPTETAK</sequence>
<keyword evidence="4" id="KW-1185">Reference proteome</keyword>